<dbReference type="InterPro" id="IPR054722">
    <property type="entry name" value="PolX-like_BBD"/>
</dbReference>
<dbReference type="PROSITE" id="PS50158">
    <property type="entry name" value="ZF_CCHC"/>
    <property type="match status" value="1"/>
</dbReference>
<evidence type="ECO:0000313" key="4">
    <source>
        <dbReference type="Proteomes" id="UP000887458"/>
    </source>
</evidence>
<gene>
    <name evidence="3" type="ORF">DERP_011875</name>
</gene>
<proteinExistence type="predicted"/>
<dbReference type="EMBL" id="NJHN03000023">
    <property type="protein sequence ID" value="KAH9425147.1"/>
    <property type="molecule type" value="Genomic_DNA"/>
</dbReference>
<evidence type="ECO:0000256" key="1">
    <source>
        <dbReference type="PROSITE-ProRule" id="PRU00047"/>
    </source>
</evidence>
<protein>
    <recommendedName>
        <fullName evidence="2">CCHC-type domain-containing protein</fullName>
    </recommendedName>
</protein>
<feature type="domain" description="CCHC-type" evidence="2">
    <location>
        <begin position="239"/>
        <end position="255"/>
    </location>
</feature>
<dbReference type="Proteomes" id="UP000887458">
    <property type="component" value="Unassembled WGS sequence"/>
</dbReference>
<dbReference type="InterPro" id="IPR001878">
    <property type="entry name" value="Znf_CCHC"/>
</dbReference>
<keyword evidence="1" id="KW-0479">Metal-binding</keyword>
<sequence>MSESNSNNIIRVMKLGEATYRQWYNTLIDVLEALELDQFISTFKYERAATDPPINRKEINKIAKVRNIIKQSISKDDLEGLLDYRNPKEMLEELERKYRGPGAKSAWELLKDLETIKFDGSIPALFSRMRQLYAAFADKDIKLPCHIINSKVRSVLPPEYTDMCKMLDIYNGGRKESDYMSDKQFESELLRFDRERISTAALQSTSLAATSTPSTSTADVPPVLTSPVLSSNNRIFLGRCYFCGMQGHVERDCQQKRNFDRDSNNNRSFNDLTSLSAIVSSKQHGSLIPPPSSLSLCSVSSVKFLADCGASFHVVNNRSFLTNIRRTNESISTLKGEIRNPEKGDMFCQLFNGQRWIPMKIKDVFLVDDQPFNLISIGKFCNVNGISESMDRNGMVIYHYRKPILIGKWSTDYVNLARHFKHRCFISSKKSNQIFTNISEKPKSS</sequence>
<evidence type="ECO:0000313" key="3">
    <source>
        <dbReference type="EMBL" id="KAH9425147.1"/>
    </source>
</evidence>
<dbReference type="Pfam" id="PF22936">
    <property type="entry name" value="Pol_BBD"/>
    <property type="match status" value="1"/>
</dbReference>
<keyword evidence="1" id="KW-0863">Zinc-finger</keyword>
<reference evidence="3 4" key="2">
    <citation type="journal article" date="2022" name="Mol. Biol. Evol.">
        <title>Comparative Genomics Reveals Insights into the Divergent Evolution of Astigmatic Mites and Household Pest Adaptations.</title>
        <authorList>
            <person name="Xiong Q."/>
            <person name="Wan A.T."/>
            <person name="Liu X."/>
            <person name="Fung C.S."/>
            <person name="Xiao X."/>
            <person name="Malainual N."/>
            <person name="Hou J."/>
            <person name="Wang L."/>
            <person name="Wang M."/>
            <person name="Yang K.Y."/>
            <person name="Cui Y."/>
            <person name="Leung E.L."/>
            <person name="Nong W."/>
            <person name="Shin S.K."/>
            <person name="Au S.W."/>
            <person name="Jeong K.Y."/>
            <person name="Chew F.T."/>
            <person name="Hui J.H."/>
            <person name="Leung T.F."/>
            <person name="Tungtrongchitr A."/>
            <person name="Zhong N."/>
            <person name="Liu Z."/>
            <person name="Tsui S.K."/>
        </authorList>
    </citation>
    <scope>NUCLEOTIDE SEQUENCE [LARGE SCALE GENOMIC DNA]</scope>
    <source>
        <strain evidence="3">Derp</strain>
    </source>
</reference>
<name>A0ABQ8JRI2_DERPT</name>
<reference evidence="3 4" key="1">
    <citation type="journal article" date="2018" name="J. Allergy Clin. Immunol.">
        <title>High-quality assembly of Dermatophagoides pteronyssinus genome and transcriptome reveals a wide range of novel allergens.</title>
        <authorList>
            <person name="Liu X.Y."/>
            <person name="Yang K.Y."/>
            <person name="Wang M.Q."/>
            <person name="Kwok J.S."/>
            <person name="Zeng X."/>
            <person name="Yang Z."/>
            <person name="Xiao X.J."/>
            <person name="Lau C.P."/>
            <person name="Li Y."/>
            <person name="Huang Z.M."/>
            <person name="Ba J.G."/>
            <person name="Yim A.K."/>
            <person name="Ouyang C.Y."/>
            <person name="Ngai S.M."/>
            <person name="Chan T.F."/>
            <person name="Leung E.L."/>
            <person name="Liu L."/>
            <person name="Liu Z.G."/>
            <person name="Tsui S.K."/>
        </authorList>
    </citation>
    <scope>NUCLEOTIDE SEQUENCE [LARGE SCALE GENOMIC DNA]</scope>
    <source>
        <strain evidence="3">Derp</strain>
    </source>
</reference>
<keyword evidence="1" id="KW-0862">Zinc</keyword>
<organism evidence="3 4">
    <name type="scientific">Dermatophagoides pteronyssinus</name>
    <name type="common">European house dust mite</name>
    <dbReference type="NCBI Taxonomy" id="6956"/>
    <lineage>
        <taxon>Eukaryota</taxon>
        <taxon>Metazoa</taxon>
        <taxon>Ecdysozoa</taxon>
        <taxon>Arthropoda</taxon>
        <taxon>Chelicerata</taxon>
        <taxon>Arachnida</taxon>
        <taxon>Acari</taxon>
        <taxon>Acariformes</taxon>
        <taxon>Sarcoptiformes</taxon>
        <taxon>Astigmata</taxon>
        <taxon>Psoroptidia</taxon>
        <taxon>Analgoidea</taxon>
        <taxon>Pyroglyphidae</taxon>
        <taxon>Dermatophagoidinae</taxon>
        <taxon>Dermatophagoides</taxon>
    </lineage>
</organism>
<accession>A0ABQ8JRI2</accession>
<keyword evidence="4" id="KW-1185">Reference proteome</keyword>
<evidence type="ECO:0000259" key="2">
    <source>
        <dbReference type="PROSITE" id="PS50158"/>
    </source>
</evidence>
<comment type="caution">
    <text evidence="3">The sequence shown here is derived from an EMBL/GenBank/DDBJ whole genome shotgun (WGS) entry which is preliminary data.</text>
</comment>